<dbReference type="SUPFAM" id="SSF53807">
    <property type="entry name" value="Helical backbone' metal receptor"/>
    <property type="match status" value="1"/>
</dbReference>
<comment type="subcellular location">
    <subcellularLocation>
        <location evidence="1">Cell envelope</location>
    </subcellularLocation>
</comment>
<evidence type="ECO:0000256" key="1">
    <source>
        <dbReference type="ARBA" id="ARBA00004196"/>
    </source>
</evidence>
<accession>A0ABT2QSN0</accession>
<dbReference type="PANTHER" id="PTHR30532">
    <property type="entry name" value="IRON III DICITRATE-BINDING PERIPLASMIC PROTEIN"/>
    <property type="match status" value="1"/>
</dbReference>
<organism evidence="6 7">
    <name type="scientific">Staphylococcus marylandisciuri</name>
    <dbReference type="NCBI Taxonomy" id="2981529"/>
    <lineage>
        <taxon>Bacteria</taxon>
        <taxon>Bacillati</taxon>
        <taxon>Bacillota</taxon>
        <taxon>Bacilli</taxon>
        <taxon>Bacillales</taxon>
        <taxon>Staphylococcaceae</taxon>
        <taxon>Staphylococcus</taxon>
    </lineage>
</organism>
<keyword evidence="4" id="KW-0732">Signal</keyword>
<dbReference type="InterPro" id="IPR051313">
    <property type="entry name" value="Bact_iron-sidero_bind"/>
</dbReference>
<reference evidence="6 7" key="1">
    <citation type="journal article" date="2023" name="Int. J. Syst. Evol. Microbiol.">
        <title>Streptococcus sciuri sp. nov., Staphylococcus marylandisciuri sp. nov. and Staphylococcus americanisciuri sp. nov., isolated from faeces of eastern grey squirrel (Sciurus carolinensis).</title>
        <authorList>
            <person name="Volokhov D.V."/>
            <person name="Zagorodnyaya T.A."/>
            <person name="Furtak V.A."/>
            <person name="Nattanmai G."/>
            <person name="Randall L."/>
            <person name="Jose S."/>
            <person name="Gao Y."/>
            <person name="Eisenberg T."/>
            <person name="Delmonte P."/>
            <person name="Blom J."/>
            <person name="Mitchell K.K."/>
        </authorList>
    </citation>
    <scope>NUCLEOTIDE SEQUENCE [LARGE SCALE GENOMIC DNA]</scope>
    <source>
        <strain evidence="6 7">SQ8-PEA</strain>
    </source>
</reference>
<evidence type="ECO:0000256" key="2">
    <source>
        <dbReference type="ARBA" id="ARBA00008814"/>
    </source>
</evidence>
<evidence type="ECO:0000313" key="7">
    <source>
        <dbReference type="Proteomes" id="UP001209553"/>
    </source>
</evidence>
<dbReference type="PROSITE" id="PS51257">
    <property type="entry name" value="PROKAR_LIPOPROTEIN"/>
    <property type="match status" value="1"/>
</dbReference>
<evidence type="ECO:0000313" key="6">
    <source>
        <dbReference type="EMBL" id="MCU5747003.1"/>
    </source>
</evidence>
<comment type="caution">
    <text evidence="6">The sequence shown here is derived from an EMBL/GenBank/DDBJ whole genome shotgun (WGS) entry which is preliminary data.</text>
</comment>
<sequence length="168" mass="19236">MKKVIFIFISLIIILAGCGKQDSDKESDLKAFKQDDNTEIKIPKNPKRIVVLHPTYIGAFVKFRHTPVGVTNYVNQNKTLKEATKSSKVMNANDIEAITKLKPDFIITTKEDKNYKKIEKISPTIQIDAMKSNYKETTKKWHLLSMRTRKLKSGLKNGKERLKLTALN</sequence>
<dbReference type="RefSeq" id="WP_262856709.1">
    <property type="nucleotide sequence ID" value="NZ_JAOPKZ010000018.1"/>
</dbReference>
<dbReference type="Proteomes" id="UP001209553">
    <property type="component" value="Unassembled WGS sequence"/>
</dbReference>
<dbReference type="Gene3D" id="3.40.50.1980">
    <property type="entry name" value="Nitrogenase molybdenum iron protein domain"/>
    <property type="match status" value="1"/>
</dbReference>
<dbReference type="PROSITE" id="PS50983">
    <property type="entry name" value="FE_B12_PBP"/>
    <property type="match status" value="1"/>
</dbReference>
<comment type="similarity">
    <text evidence="2">Belongs to the bacterial solute-binding protein 8 family.</text>
</comment>
<evidence type="ECO:0000256" key="4">
    <source>
        <dbReference type="ARBA" id="ARBA00022729"/>
    </source>
</evidence>
<keyword evidence="7" id="KW-1185">Reference proteome</keyword>
<gene>
    <name evidence="6" type="ORF">N9R04_09975</name>
</gene>
<keyword evidence="3" id="KW-0813">Transport</keyword>
<evidence type="ECO:0000256" key="3">
    <source>
        <dbReference type="ARBA" id="ARBA00022448"/>
    </source>
</evidence>
<dbReference type="PANTHER" id="PTHR30532:SF29">
    <property type="entry name" value="FE(3+) DICITRATE-BINDING PERIPLASMIC PROTEIN"/>
    <property type="match status" value="1"/>
</dbReference>
<name>A0ABT2QSN0_9STAP</name>
<dbReference type="InterPro" id="IPR002491">
    <property type="entry name" value="ABC_transptr_periplasmic_BD"/>
</dbReference>
<protein>
    <recommendedName>
        <fullName evidence="5">Fe/B12 periplasmic-binding domain-containing protein</fullName>
    </recommendedName>
</protein>
<evidence type="ECO:0000259" key="5">
    <source>
        <dbReference type="PROSITE" id="PS50983"/>
    </source>
</evidence>
<feature type="domain" description="Fe/B12 periplasmic-binding" evidence="5">
    <location>
        <begin position="48"/>
        <end position="168"/>
    </location>
</feature>
<dbReference type="EMBL" id="JAOPKZ010000018">
    <property type="protein sequence ID" value="MCU5747003.1"/>
    <property type="molecule type" value="Genomic_DNA"/>
</dbReference>
<proteinExistence type="inferred from homology"/>